<keyword evidence="2" id="KW-0808">Transferase</keyword>
<comment type="caution">
    <text evidence="2">The sequence shown here is derived from an EMBL/GenBank/DDBJ whole genome shotgun (WGS) entry which is preliminary data.</text>
</comment>
<dbReference type="Gene3D" id="3.90.550.10">
    <property type="entry name" value="Spore Coat Polysaccharide Biosynthesis Protein SpsA, Chain A"/>
    <property type="match status" value="2"/>
</dbReference>
<gene>
    <name evidence="2" type="ORF">DXD84_05965</name>
</gene>
<dbReference type="InterPro" id="IPR029044">
    <property type="entry name" value="Nucleotide-diphossugar_trans"/>
</dbReference>
<accession>A0A3E4F7L2</accession>
<protein>
    <submittedName>
        <fullName evidence="2">Glycosyltransferase</fullName>
    </submittedName>
</protein>
<evidence type="ECO:0000259" key="1">
    <source>
        <dbReference type="Pfam" id="PF00535"/>
    </source>
</evidence>
<dbReference type="EMBL" id="QSOI01000005">
    <property type="protein sequence ID" value="RGI84998.1"/>
    <property type="molecule type" value="Genomic_DNA"/>
</dbReference>
<dbReference type="AlphaFoldDB" id="A0A3E4F7L2"/>
<feature type="domain" description="Glycosyltransferase 2-like" evidence="1">
    <location>
        <begin position="286"/>
        <end position="410"/>
    </location>
</feature>
<evidence type="ECO:0000313" key="3">
    <source>
        <dbReference type="Proteomes" id="UP000260664"/>
    </source>
</evidence>
<dbReference type="GO" id="GO:0016740">
    <property type="term" value="F:transferase activity"/>
    <property type="evidence" value="ECO:0007669"/>
    <property type="project" value="UniProtKB-KW"/>
</dbReference>
<evidence type="ECO:0000313" key="2">
    <source>
        <dbReference type="EMBL" id="RGI84998.1"/>
    </source>
</evidence>
<dbReference type="PANTHER" id="PTHR43179">
    <property type="entry name" value="RHAMNOSYLTRANSFERASE WBBL"/>
    <property type="match status" value="1"/>
</dbReference>
<reference evidence="2 3" key="1">
    <citation type="submission" date="2018-08" db="EMBL/GenBank/DDBJ databases">
        <title>A genome reference for cultivated species of the human gut microbiota.</title>
        <authorList>
            <person name="Zou Y."/>
            <person name="Xue W."/>
            <person name="Luo G."/>
        </authorList>
    </citation>
    <scope>NUCLEOTIDE SEQUENCE [LARGE SCALE GENOMIC DNA]</scope>
    <source>
        <strain evidence="2 3">TM09-19AC</strain>
    </source>
</reference>
<dbReference type="Proteomes" id="UP000260664">
    <property type="component" value="Unassembled WGS sequence"/>
</dbReference>
<dbReference type="Pfam" id="PF00535">
    <property type="entry name" value="Glycos_transf_2"/>
    <property type="match status" value="1"/>
</dbReference>
<sequence>MEGRMNMSEFWKNINTYYKRYGLHATIVRIMDKLTGQSRVDYMTWYQKTKPTKQVLKIQRETTFPYMPEILVIVLENKSGSHRLADSLKNQTYSRWKLCKTRELNDVVEILKEAKEEYVLITQPEDELSADAFFQCVKSLNADRTIEAIYSDDDIIKNETEYEEPAIKPDLNLDMLRSCNYIHNFLLVKKKLCQELFEECLESWNGQIDWKYDFIFRCIEEKHSIHHIAKVLYHRNVEHVQVCDEQERKAIDMHLKRMNIKGNVEKTEYRGIYRVRYTMEETPLISIVIPNKDHVEDLKKCIDSLEKKSSYDNREYIIVENNSTEEQTFAYYKELESKCPRAKVVYWKEKGFNYPKINNYGVRYAKGEYILFLNNDTEIQNPDCLEEMLIHCSRPEVGAVGARLFYEDGTIQHVGVIVGLGGIAGHPYATEAEETLGHMGRVHMIQDLSAVTAACMMVKKTVFFEVGKFEPEYAVAFNDVDLCMKIRKAGYLIVYTPYARLTHYESKSRGLEDSREKVKRFDSEVALFEERWGKELEKGDPNYNPNFRLDEKDFRLNVHVRR</sequence>
<dbReference type="CDD" id="cd04186">
    <property type="entry name" value="GT_2_like_c"/>
    <property type="match status" value="1"/>
</dbReference>
<dbReference type="RefSeq" id="WP_117494789.1">
    <property type="nucleotide sequence ID" value="NZ_QSOI01000005.1"/>
</dbReference>
<proteinExistence type="predicted"/>
<dbReference type="InterPro" id="IPR001173">
    <property type="entry name" value="Glyco_trans_2-like"/>
</dbReference>
<organism evidence="2 3">
    <name type="scientific">Dorea formicigenerans</name>
    <dbReference type="NCBI Taxonomy" id="39486"/>
    <lineage>
        <taxon>Bacteria</taxon>
        <taxon>Bacillati</taxon>
        <taxon>Bacillota</taxon>
        <taxon>Clostridia</taxon>
        <taxon>Lachnospirales</taxon>
        <taxon>Lachnospiraceae</taxon>
        <taxon>Dorea</taxon>
    </lineage>
</organism>
<dbReference type="SUPFAM" id="SSF53448">
    <property type="entry name" value="Nucleotide-diphospho-sugar transferases"/>
    <property type="match status" value="2"/>
</dbReference>
<name>A0A3E4F7L2_9FIRM</name>
<dbReference type="PANTHER" id="PTHR43179:SF7">
    <property type="entry name" value="RHAMNOSYLTRANSFERASE WBBL"/>
    <property type="match status" value="1"/>
</dbReference>